<protein>
    <submittedName>
        <fullName evidence="1">Uncharacterized protein</fullName>
    </submittedName>
</protein>
<dbReference type="AlphaFoldDB" id="A0AAE6UNZ7"/>
<dbReference type="RefSeq" id="WP_122354887.1">
    <property type="nucleotide sequence ID" value="NZ_CP046441.1"/>
</dbReference>
<sequence length="119" mass="13981">MTEHRYTEAERIQQLRKLEQALFALLPVSIQLGLEQTPDYHEALCRTRVLLETGFTQTDLTDLSRSVPDAVPRGRDWEARYLVQKADGSWRWPEWFSELESRLVPVIRTAETLRTLGYY</sequence>
<proteinExistence type="predicted"/>
<dbReference type="EMBL" id="CP046441">
    <property type="protein sequence ID" value="QGT81688.1"/>
    <property type="molecule type" value="Genomic_DNA"/>
</dbReference>
<gene>
    <name evidence="1" type="ORF">GMO17_11070</name>
</gene>
<reference evidence="1 2" key="1">
    <citation type="submission" date="2019-11" db="EMBL/GenBank/DDBJ databases">
        <title>Complete genome sequence of Pseudomonas syringae pv. coronafaciens isolate B19001 originated in imported oat cereal.</title>
        <authorList>
            <person name="Kim S.M."/>
            <person name="Lee B.C."/>
            <person name="Seo S.J."/>
            <person name="Lee J.E."/>
            <person name="Choi N.J."/>
            <person name="Park J.H."/>
        </authorList>
    </citation>
    <scope>NUCLEOTIDE SEQUENCE [LARGE SCALE GENOMIC DNA]</scope>
    <source>
        <strain evidence="1 2">B19001</strain>
    </source>
</reference>
<organism evidence="1 2">
    <name type="scientific">Pseudomonas coronafaciens pv. coronafaciens</name>
    <dbReference type="NCBI Taxonomy" id="235275"/>
    <lineage>
        <taxon>Bacteria</taxon>
        <taxon>Pseudomonadati</taxon>
        <taxon>Pseudomonadota</taxon>
        <taxon>Gammaproteobacteria</taxon>
        <taxon>Pseudomonadales</taxon>
        <taxon>Pseudomonadaceae</taxon>
        <taxon>Pseudomonas</taxon>
        <taxon>Pseudomonas coronafaciens</taxon>
    </lineage>
</organism>
<dbReference type="Proteomes" id="UP000423413">
    <property type="component" value="Chromosome"/>
</dbReference>
<evidence type="ECO:0000313" key="1">
    <source>
        <dbReference type="EMBL" id="QGT81688.1"/>
    </source>
</evidence>
<accession>A0AAE6UNZ7</accession>
<name>A0AAE6UNZ7_9PSED</name>
<evidence type="ECO:0000313" key="2">
    <source>
        <dbReference type="Proteomes" id="UP000423413"/>
    </source>
</evidence>